<keyword evidence="4" id="KW-0804">Transcription</keyword>
<reference evidence="7 9" key="1">
    <citation type="journal article" date="2012" name="Nat. Biotechnol.">
        <title>Reference genome sequence of the model plant Setaria.</title>
        <authorList>
            <person name="Bennetzen J.L."/>
            <person name="Schmutz J."/>
            <person name="Wang H."/>
            <person name="Percifield R."/>
            <person name="Hawkins J."/>
            <person name="Pontaroli A.C."/>
            <person name="Estep M."/>
            <person name="Feng L."/>
            <person name="Vaughn J.N."/>
            <person name="Grimwood J."/>
            <person name="Jenkins J."/>
            <person name="Barry K."/>
            <person name="Lindquist E."/>
            <person name="Hellsten U."/>
            <person name="Deshpande S."/>
            <person name="Wang X."/>
            <person name="Wu X."/>
            <person name="Mitros T."/>
            <person name="Triplett J."/>
            <person name="Yang X."/>
            <person name="Ye C.Y."/>
            <person name="Mauro-Herrera M."/>
            <person name="Wang L."/>
            <person name="Li P."/>
            <person name="Sharma M."/>
            <person name="Sharma R."/>
            <person name="Ronald P.C."/>
            <person name="Panaud O."/>
            <person name="Kellogg E.A."/>
            <person name="Brutnell T.P."/>
            <person name="Doust A.N."/>
            <person name="Tuskan G.A."/>
            <person name="Rokhsar D."/>
            <person name="Devos K.M."/>
        </authorList>
    </citation>
    <scope>NUCLEOTIDE SEQUENCE [LARGE SCALE GENOMIC DNA]</scope>
    <source>
        <strain evidence="9">cv. Yugu1</strain>
        <strain evidence="7">Yugu1</strain>
    </source>
</reference>
<dbReference type="AlphaFoldDB" id="K3Y241"/>
<proteinExistence type="predicted"/>
<dbReference type="GO" id="GO:0046983">
    <property type="term" value="F:protein dimerization activity"/>
    <property type="evidence" value="ECO:0007669"/>
    <property type="project" value="InterPro"/>
</dbReference>
<evidence type="ECO:0000256" key="1">
    <source>
        <dbReference type="ARBA" id="ARBA00004123"/>
    </source>
</evidence>
<dbReference type="EnsemblPlants" id="KQL11040">
    <property type="protein sequence ID" value="KQL11040"/>
    <property type="gene ID" value="SETIT_008260mg"/>
</dbReference>
<dbReference type="Proteomes" id="UP000004995">
    <property type="component" value="Unassembled WGS sequence"/>
</dbReference>
<protein>
    <recommendedName>
        <fullName evidence="6">MADS-box domain-containing protein</fullName>
    </recommendedName>
</protein>
<keyword evidence="2" id="KW-0805">Transcription regulation</keyword>
<dbReference type="EMBL" id="AGNK02002560">
    <property type="status" value="NOT_ANNOTATED_CDS"/>
    <property type="molecule type" value="Genomic_DNA"/>
</dbReference>
<evidence type="ECO:0000259" key="6">
    <source>
        <dbReference type="PROSITE" id="PS50066"/>
    </source>
</evidence>
<dbReference type="OrthoDB" id="1896642at2759"/>
<dbReference type="HOGENOM" id="CLU_053053_11_0_1"/>
<dbReference type="GO" id="GO:0005634">
    <property type="term" value="C:nucleus"/>
    <property type="evidence" value="ECO:0007669"/>
    <property type="project" value="UniProtKB-SubCell"/>
</dbReference>
<dbReference type="Gramene" id="KQL11040">
    <property type="protein sequence ID" value="KQL11040"/>
    <property type="gene ID" value="SETIT_008260mg"/>
</dbReference>
<evidence type="ECO:0000313" key="7">
    <source>
        <dbReference type="EMBL" id="RCV21998.1"/>
    </source>
</evidence>
<dbReference type="GO" id="GO:0000981">
    <property type="term" value="F:DNA-binding transcription factor activity, RNA polymerase II-specific"/>
    <property type="evidence" value="ECO:0000318"/>
    <property type="project" value="GO_Central"/>
</dbReference>
<evidence type="ECO:0000313" key="9">
    <source>
        <dbReference type="Proteomes" id="UP000004995"/>
    </source>
</evidence>
<organism evidence="8 9">
    <name type="scientific">Setaria italica</name>
    <name type="common">Foxtail millet</name>
    <name type="synonym">Panicum italicum</name>
    <dbReference type="NCBI Taxonomy" id="4555"/>
    <lineage>
        <taxon>Eukaryota</taxon>
        <taxon>Viridiplantae</taxon>
        <taxon>Streptophyta</taxon>
        <taxon>Embryophyta</taxon>
        <taxon>Tracheophyta</taxon>
        <taxon>Spermatophyta</taxon>
        <taxon>Magnoliopsida</taxon>
        <taxon>Liliopsida</taxon>
        <taxon>Poales</taxon>
        <taxon>Poaceae</taxon>
        <taxon>PACMAD clade</taxon>
        <taxon>Panicoideae</taxon>
        <taxon>Panicodae</taxon>
        <taxon>Paniceae</taxon>
        <taxon>Cenchrinae</taxon>
        <taxon>Setaria</taxon>
    </lineage>
</organism>
<dbReference type="GO" id="GO:0006357">
    <property type="term" value="P:regulation of transcription by RNA polymerase II"/>
    <property type="evidence" value="ECO:0000318"/>
    <property type="project" value="GO_Central"/>
</dbReference>
<keyword evidence="3" id="KW-0238">DNA-binding</keyword>
<dbReference type="InterPro" id="IPR002100">
    <property type="entry name" value="TF_MADSbox"/>
</dbReference>
<dbReference type="STRING" id="4555.K3Y241"/>
<reference evidence="7" key="2">
    <citation type="submission" date="2015-07" db="EMBL/GenBank/DDBJ databases">
        <authorList>
            <person name="Noorani M."/>
        </authorList>
    </citation>
    <scope>NUCLEOTIDE SEQUENCE</scope>
    <source>
        <strain evidence="7">Yugu1</strain>
    </source>
</reference>
<name>K3Y241_SETIT</name>
<dbReference type="SUPFAM" id="SSF55455">
    <property type="entry name" value="SRF-like"/>
    <property type="match status" value="1"/>
</dbReference>
<keyword evidence="9" id="KW-1185">Reference proteome</keyword>
<keyword evidence="5" id="KW-0539">Nucleus</keyword>
<gene>
    <name evidence="7" type="ORF">SETIT_4G184600v2</name>
</gene>
<sequence>MPKSTSTAQSQTSFSERTNTLFSMAKDLSQEFGAHVTVVAFSPTSEPKAYGAPTADSFLCTYLPEIHSSSSPACSKTAGEAAAMVDRMKQKVEETAFLVEVERARQAVAWSKILAAQMSAGKQNWWEVDVEALGADELPVFVRALEVLRTDVQRHLDAMESSRKEKMQP</sequence>
<dbReference type="EMBL" id="CM003531">
    <property type="protein sequence ID" value="RCV21998.1"/>
    <property type="molecule type" value="Genomic_DNA"/>
</dbReference>
<evidence type="ECO:0000256" key="5">
    <source>
        <dbReference type="ARBA" id="ARBA00023242"/>
    </source>
</evidence>
<reference evidence="8" key="3">
    <citation type="submission" date="2018-08" db="UniProtKB">
        <authorList>
            <consortium name="EnsemblPlants"/>
        </authorList>
    </citation>
    <scope>IDENTIFICATION</scope>
    <source>
        <strain evidence="8">Yugu1</strain>
    </source>
</reference>
<dbReference type="InterPro" id="IPR036879">
    <property type="entry name" value="TF_MADSbox_sf"/>
</dbReference>
<dbReference type="PROSITE" id="PS50066">
    <property type="entry name" value="MADS_BOX_2"/>
    <property type="match status" value="1"/>
</dbReference>
<dbReference type="GO" id="GO:0000978">
    <property type="term" value="F:RNA polymerase II cis-regulatory region sequence-specific DNA binding"/>
    <property type="evidence" value="ECO:0000318"/>
    <property type="project" value="GO_Central"/>
</dbReference>
<evidence type="ECO:0000256" key="2">
    <source>
        <dbReference type="ARBA" id="ARBA00023015"/>
    </source>
</evidence>
<evidence type="ECO:0000313" key="8">
    <source>
        <dbReference type="EnsemblPlants" id="KQL11040"/>
    </source>
</evidence>
<comment type="subcellular location">
    <subcellularLocation>
        <location evidence="1">Nucleus</location>
    </subcellularLocation>
</comment>
<accession>K3Y241</accession>
<feature type="domain" description="MADS-box" evidence="6">
    <location>
        <begin position="1"/>
        <end position="54"/>
    </location>
</feature>
<evidence type="ECO:0000256" key="3">
    <source>
        <dbReference type="ARBA" id="ARBA00023125"/>
    </source>
</evidence>
<dbReference type="Pfam" id="PF00319">
    <property type="entry name" value="SRF-TF"/>
    <property type="match status" value="1"/>
</dbReference>
<evidence type="ECO:0000256" key="4">
    <source>
        <dbReference type="ARBA" id="ARBA00023163"/>
    </source>
</evidence>
<dbReference type="OMA" id="RREVGWI"/>
<dbReference type="Gene3D" id="3.40.1810.10">
    <property type="entry name" value="Transcription factor, MADS-box"/>
    <property type="match status" value="1"/>
</dbReference>